<dbReference type="RefSeq" id="XP_010911363.1">
    <property type="nucleotide sequence ID" value="XM_010913061.3"/>
</dbReference>
<feature type="domain" description="Myb-like" evidence="8">
    <location>
        <begin position="11"/>
        <end position="63"/>
    </location>
</feature>
<dbReference type="InterPro" id="IPR017930">
    <property type="entry name" value="Myb_dom"/>
</dbReference>
<dbReference type="GO" id="GO:0003677">
    <property type="term" value="F:DNA binding"/>
    <property type="evidence" value="ECO:0007669"/>
    <property type="project" value="UniProtKB-KW"/>
</dbReference>
<evidence type="ECO:0000256" key="2">
    <source>
        <dbReference type="ARBA" id="ARBA00022737"/>
    </source>
</evidence>
<dbReference type="GeneID" id="105037388"/>
<keyword evidence="5" id="KW-0804">Transcription</keyword>
<dbReference type="PROSITE" id="PS50090">
    <property type="entry name" value="MYB_LIKE"/>
    <property type="match status" value="2"/>
</dbReference>
<feature type="domain" description="HTH myb-type" evidence="9">
    <location>
        <begin position="11"/>
        <end position="63"/>
    </location>
</feature>
<evidence type="ECO:0000256" key="3">
    <source>
        <dbReference type="ARBA" id="ARBA00023015"/>
    </source>
</evidence>
<dbReference type="InterPro" id="IPR015495">
    <property type="entry name" value="Myb_TF_plants"/>
</dbReference>
<dbReference type="PROSITE" id="PS51294">
    <property type="entry name" value="HTH_MYB"/>
    <property type="match status" value="2"/>
</dbReference>
<reference evidence="11" key="1">
    <citation type="submission" date="2025-08" db="UniProtKB">
        <authorList>
            <consortium name="RefSeq"/>
        </authorList>
    </citation>
    <scope>IDENTIFICATION</scope>
</reference>
<feature type="compositionally biased region" description="Basic and acidic residues" evidence="7">
    <location>
        <begin position="120"/>
        <end position="129"/>
    </location>
</feature>
<comment type="subcellular location">
    <subcellularLocation>
        <location evidence="1">Nucleus</location>
    </subcellularLocation>
</comment>
<sequence length="357" mass="40052">MGRGRAPCCEKVGLNKGSWTPEEDMRLMAYIQKYGHGNWRALPKRAGLLRCGKSCRLRWMNYLRPDIKRGNFSKEEEESIIKLHGLLGNKWSKIASCLPGRTDNEIKNVWNTHLKKRLLSKDRSQKTDNLEEMPSLSSSSTTSHSCSDQVEGKSDSEHNNPSVDSMNPSEDKIEIPIEPSMDMWVMLEDALPSSPRKTDTEDKNILETQLEQNSFSDSLATNVSSSRGGQGQALNDIYPREAEKDPLEVPDVPIEPEIWDMIQDGDAGLFSPQVGAMEELGFHGNPQSLDEDPSRGEGSRIWVEYLEKELGLWGASDDNQECLMGPWAEMEGDPVSRYFQKGPSSPSPLDLHDLKVS</sequence>
<evidence type="ECO:0000259" key="8">
    <source>
        <dbReference type="PROSITE" id="PS50090"/>
    </source>
</evidence>
<dbReference type="Proteomes" id="UP000504607">
    <property type="component" value="Unplaced"/>
</dbReference>
<evidence type="ECO:0000313" key="10">
    <source>
        <dbReference type="Proteomes" id="UP000504607"/>
    </source>
</evidence>
<evidence type="ECO:0000256" key="1">
    <source>
        <dbReference type="ARBA" id="ARBA00004123"/>
    </source>
</evidence>
<dbReference type="CDD" id="cd00167">
    <property type="entry name" value="SANT"/>
    <property type="match status" value="2"/>
</dbReference>
<organism evidence="10 11">
    <name type="scientific">Elaeis guineensis var. tenera</name>
    <name type="common">Oil palm</name>
    <dbReference type="NCBI Taxonomy" id="51953"/>
    <lineage>
        <taxon>Eukaryota</taxon>
        <taxon>Viridiplantae</taxon>
        <taxon>Streptophyta</taxon>
        <taxon>Embryophyta</taxon>
        <taxon>Tracheophyta</taxon>
        <taxon>Spermatophyta</taxon>
        <taxon>Magnoliopsida</taxon>
        <taxon>Liliopsida</taxon>
        <taxon>Arecaceae</taxon>
        <taxon>Arecoideae</taxon>
        <taxon>Cocoseae</taxon>
        <taxon>Elaeidinae</taxon>
        <taxon>Elaeis</taxon>
    </lineage>
</organism>
<proteinExistence type="predicted"/>
<dbReference type="InParanoid" id="A0A6I9QKV6"/>
<gene>
    <name evidence="11" type="primary">LOC105037388</name>
</gene>
<dbReference type="SMART" id="SM00717">
    <property type="entry name" value="SANT"/>
    <property type="match status" value="2"/>
</dbReference>
<keyword evidence="3" id="KW-0805">Transcription regulation</keyword>
<dbReference type="PANTHER" id="PTHR10641:SF1103">
    <property type="entry name" value="TRANSCRIPTION FACTOR MYB72"/>
    <property type="match status" value="1"/>
</dbReference>
<evidence type="ECO:0000313" key="11">
    <source>
        <dbReference type="RefSeq" id="XP_010911363.1"/>
    </source>
</evidence>
<keyword evidence="6" id="KW-0539">Nucleus</keyword>
<dbReference type="AlphaFoldDB" id="A0A6I9QKV6"/>
<evidence type="ECO:0000256" key="7">
    <source>
        <dbReference type="SAM" id="MobiDB-lite"/>
    </source>
</evidence>
<dbReference type="GO" id="GO:0005634">
    <property type="term" value="C:nucleus"/>
    <property type="evidence" value="ECO:0007669"/>
    <property type="project" value="UniProtKB-SubCell"/>
</dbReference>
<dbReference type="FunFam" id="1.10.10.60:FF:000310">
    <property type="entry name" value="MYB transcription factor"/>
    <property type="match status" value="1"/>
</dbReference>
<keyword evidence="4" id="KW-0238">DNA-binding</keyword>
<feature type="domain" description="Myb-like" evidence="8">
    <location>
        <begin position="64"/>
        <end position="114"/>
    </location>
</feature>
<accession>A0A6I9QKV6</accession>
<dbReference type="InterPro" id="IPR009057">
    <property type="entry name" value="Homeodomain-like_sf"/>
</dbReference>
<keyword evidence="2" id="KW-0677">Repeat</keyword>
<dbReference type="Pfam" id="PF00249">
    <property type="entry name" value="Myb_DNA-binding"/>
    <property type="match status" value="2"/>
</dbReference>
<keyword evidence="10" id="KW-1185">Reference proteome</keyword>
<dbReference type="PANTHER" id="PTHR10641">
    <property type="entry name" value="MYB FAMILY TRANSCRIPTION FACTOR"/>
    <property type="match status" value="1"/>
</dbReference>
<feature type="region of interest" description="Disordered" evidence="7">
    <location>
        <begin position="120"/>
        <end position="170"/>
    </location>
</feature>
<evidence type="ECO:0000256" key="5">
    <source>
        <dbReference type="ARBA" id="ARBA00023163"/>
    </source>
</evidence>
<evidence type="ECO:0000256" key="4">
    <source>
        <dbReference type="ARBA" id="ARBA00023125"/>
    </source>
</evidence>
<protein>
    <submittedName>
        <fullName evidence="11">Myb-related protein Zm1</fullName>
    </submittedName>
</protein>
<dbReference type="SUPFAM" id="SSF46689">
    <property type="entry name" value="Homeodomain-like"/>
    <property type="match status" value="1"/>
</dbReference>
<dbReference type="FunCoup" id="A0A6I9QKV6">
    <property type="interactions" value="135"/>
</dbReference>
<feature type="region of interest" description="Disordered" evidence="7">
    <location>
        <begin position="334"/>
        <end position="357"/>
    </location>
</feature>
<evidence type="ECO:0000259" key="9">
    <source>
        <dbReference type="PROSITE" id="PS51294"/>
    </source>
</evidence>
<feature type="compositionally biased region" description="Low complexity" evidence="7">
    <location>
        <begin position="135"/>
        <end position="147"/>
    </location>
</feature>
<dbReference type="FunFam" id="1.10.10.60:FF:000001">
    <property type="entry name" value="MYB-related transcription factor"/>
    <property type="match status" value="1"/>
</dbReference>
<dbReference type="Gene3D" id="1.10.10.60">
    <property type="entry name" value="Homeodomain-like"/>
    <property type="match status" value="2"/>
</dbReference>
<dbReference type="KEGG" id="egu:105037388"/>
<evidence type="ECO:0000256" key="6">
    <source>
        <dbReference type="ARBA" id="ARBA00023242"/>
    </source>
</evidence>
<name>A0A6I9QKV6_ELAGV</name>
<feature type="domain" description="HTH myb-type" evidence="9">
    <location>
        <begin position="64"/>
        <end position="118"/>
    </location>
</feature>
<dbReference type="OrthoDB" id="2143914at2759"/>
<dbReference type="InterPro" id="IPR001005">
    <property type="entry name" value="SANT/Myb"/>
</dbReference>
<feature type="compositionally biased region" description="Polar residues" evidence="7">
    <location>
        <begin position="159"/>
        <end position="168"/>
    </location>
</feature>